<name>A0A542TGW3_9ACTN</name>
<evidence type="ECO:0000313" key="2">
    <source>
        <dbReference type="Proteomes" id="UP000318103"/>
    </source>
</evidence>
<organism evidence="1 2">
    <name type="scientific">Streptomyces puniciscabiei</name>
    <dbReference type="NCBI Taxonomy" id="164348"/>
    <lineage>
        <taxon>Bacteria</taxon>
        <taxon>Bacillati</taxon>
        <taxon>Actinomycetota</taxon>
        <taxon>Actinomycetes</taxon>
        <taxon>Kitasatosporales</taxon>
        <taxon>Streptomycetaceae</taxon>
        <taxon>Streptomyces</taxon>
    </lineage>
</organism>
<comment type="caution">
    <text evidence="1">The sequence shown here is derived from an EMBL/GenBank/DDBJ whole genome shotgun (WGS) entry which is preliminary data.</text>
</comment>
<accession>A0A542TGW3</accession>
<dbReference type="EMBL" id="VFNX01000002">
    <property type="protein sequence ID" value="TQK86066.1"/>
    <property type="molecule type" value="Genomic_DNA"/>
</dbReference>
<sequence>MTFLVAHFLKDQVLYLVGEHPDTPVQILCGIHCQMPDSPAGHGQVCSEQSIGQAAAVLFESGRQSGRNEIAQHCLEGLVNPLVHASP</sequence>
<dbReference type="AlphaFoldDB" id="A0A542TGW3"/>
<gene>
    <name evidence="1" type="ORF">FB563_6131</name>
</gene>
<dbReference type="Proteomes" id="UP000318103">
    <property type="component" value="Unassembled WGS sequence"/>
</dbReference>
<keyword evidence="2" id="KW-1185">Reference proteome</keyword>
<proteinExistence type="predicted"/>
<reference evidence="1 2" key="1">
    <citation type="submission" date="2019-06" db="EMBL/GenBank/DDBJ databases">
        <title>Sequencing the genomes of 1000 actinobacteria strains.</title>
        <authorList>
            <person name="Klenk H.-P."/>
        </authorList>
    </citation>
    <scope>NUCLEOTIDE SEQUENCE [LARGE SCALE GENOMIC DNA]</scope>
    <source>
        <strain evidence="1 2">DSM 41929</strain>
    </source>
</reference>
<evidence type="ECO:0000313" key="1">
    <source>
        <dbReference type="EMBL" id="TQK86066.1"/>
    </source>
</evidence>
<protein>
    <submittedName>
        <fullName evidence="1">Uncharacterized protein</fullName>
    </submittedName>
</protein>
<dbReference type="RefSeq" id="WP_142219096.1">
    <property type="nucleotide sequence ID" value="NZ_JBPJFI010000001.1"/>
</dbReference>